<dbReference type="InterPro" id="IPR011706">
    <property type="entry name" value="Cu-oxidase_C"/>
</dbReference>
<comment type="similarity">
    <text evidence="1">Belongs to the multicopper oxidase family.</text>
</comment>
<dbReference type="Pfam" id="PF00394">
    <property type="entry name" value="Cu-oxidase"/>
    <property type="match status" value="1"/>
</dbReference>
<dbReference type="SUPFAM" id="SSF49503">
    <property type="entry name" value="Cupredoxins"/>
    <property type="match status" value="3"/>
</dbReference>
<dbReference type="InterPro" id="IPR011707">
    <property type="entry name" value="Cu-oxidase-like_N"/>
</dbReference>
<dbReference type="CDD" id="cd13850">
    <property type="entry name" value="CuRO_1_Abr2_like"/>
    <property type="match status" value="1"/>
</dbReference>
<sequence length="633" mass="70182">MRFSTSLLAAAVMSAKVEAALRQYTLVVTHATIAPDGVSRSAWLVNGTTPGPTIVADEGDQLSINVINKGDEPITIHWHGIEQLGTPCIEQLGTPWSDGVPGITQHPIAVGKSFMYNWTATQMGYHWYHSHQHLQVDDGLRGDIYLRPKPGRENPFSLISSDAANIAAMKAAEQNPHKLFVYDWKHKTADEYMEEWKRTTVEPLCLDEQVVCPSRQILDPVVHPTVGKATNKGCAFPNNTKVFPYGGDPSLVKPEIFYECKNTTTELEVFQVNPASKWAAFNVVNAASIWDLRVSIDNHTLYTFAADGSYIRPIESEFIGIPIGERFQFFIKLDKPLKDYTVRVAASVLPQRLSGFAVLQYNANAPIKRDLMVIEPPTKVKRTVYSTPHPKNPYIDYAGQAIGSARELNAIDIKPFPANPPPNPSPDQIVTIRLDAERTSELGWFLNNRTWTELPDSTAPVLFDYNQANAIDSHLKFTSLKGIYQQYVDVIMVVTSGNPSLHPPHPIHKHGVKAWYLGWGSGGFPYKTVAEAQAAAWYLGWGSGGFPYKTVAEAQAAGLSGLNMVDPQYRDTFVTPPGLGGQNWIAFRFQSTDPGPMFMHCHIDPHLAVGMAVLLLEGIDEWPSTPSYYTSQH</sequence>
<comment type="caution">
    <text evidence="12">The sequence shown here is derived from an EMBL/GenBank/DDBJ whole genome shotgun (WGS) entry which is preliminary data.</text>
</comment>
<dbReference type="GO" id="GO:0005507">
    <property type="term" value="F:copper ion binding"/>
    <property type="evidence" value="ECO:0007669"/>
    <property type="project" value="InterPro"/>
</dbReference>
<dbReference type="InterPro" id="IPR008972">
    <property type="entry name" value="Cupredoxin"/>
</dbReference>
<keyword evidence="2" id="KW-0479">Metal-binding</keyword>
<keyword evidence="6" id="KW-1015">Disulfide bond</keyword>
<evidence type="ECO:0000259" key="11">
    <source>
        <dbReference type="Pfam" id="PF07732"/>
    </source>
</evidence>
<keyword evidence="3 8" id="KW-0732">Signal</keyword>
<dbReference type="EMBL" id="CAJMWY010000788">
    <property type="protein sequence ID" value="CAE6447192.1"/>
    <property type="molecule type" value="Genomic_DNA"/>
</dbReference>
<dbReference type="InterPro" id="IPR002355">
    <property type="entry name" value="Cu_oxidase_Cu_BS"/>
</dbReference>
<evidence type="ECO:0000313" key="13">
    <source>
        <dbReference type="Proteomes" id="UP000663861"/>
    </source>
</evidence>
<keyword evidence="7" id="KW-0325">Glycoprotein</keyword>
<feature type="domain" description="Plastocyanin-like" evidence="9">
    <location>
        <begin position="263"/>
        <end position="363"/>
    </location>
</feature>
<name>A0A8H3B4N6_9AGAM</name>
<evidence type="ECO:0000256" key="7">
    <source>
        <dbReference type="ARBA" id="ARBA00023180"/>
    </source>
</evidence>
<accession>A0A8H3B4N6</accession>
<evidence type="ECO:0000256" key="1">
    <source>
        <dbReference type="ARBA" id="ARBA00010609"/>
    </source>
</evidence>
<dbReference type="AlphaFoldDB" id="A0A8H3B4N6"/>
<evidence type="ECO:0000313" key="12">
    <source>
        <dbReference type="EMBL" id="CAE6447192.1"/>
    </source>
</evidence>
<dbReference type="Proteomes" id="UP000663861">
    <property type="component" value="Unassembled WGS sequence"/>
</dbReference>
<dbReference type="GO" id="GO:0016491">
    <property type="term" value="F:oxidoreductase activity"/>
    <property type="evidence" value="ECO:0007669"/>
    <property type="project" value="UniProtKB-KW"/>
</dbReference>
<evidence type="ECO:0000259" key="10">
    <source>
        <dbReference type="Pfam" id="PF07731"/>
    </source>
</evidence>
<dbReference type="PROSITE" id="PS00080">
    <property type="entry name" value="MULTICOPPER_OXIDASE2"/>
    <property type="match status" value="1"/>
</dbReference>
<feature type="signal peptide" evidence="8">
    <location>
        <begin position="1"/>
        <end position="19"/>
    </location>
</feature>
<dbReference type="Gene3D" id="2.60.40.420">
    <property type="entry name" value="Cupredoxins - blue copper proteins"/>
    <property type="match status" value="3"/>
</dbReference>
<dbReference type="Pfam" id="PF07732">
    <property type="entry name" value="Cu-oxidase_3"/>
    <property type="match status" value="1"/>
</dbReference>
<proteinExistence type="inferred from homology"/>
<feature type="chain" id="PRO_5034741744" evidence="8">
    <location>
        <begin position="20"/>
        <end position="633"/>
    </location>
</feature>
<dbReference type="InterPro" id="IPR045087">
    <property type="entry name" value="Cu-oxidase_fam"/>
</dbReference>
<evidence type="ECO:0000256" key="2">
    <source>
        <dbReference type="ARBA" id="ARBA00022723"/>
    </source>
</evidence>
<keyword evidence="4" id="KW-0560">Oxidoreductase</keyword>
<reference evidence="12" key="1">
    <citation type="submission" date="2021-01" db="EMBL/GenBank/DDBJ databases">
        <authorList>
            <person name="Kaushik A."/>
        </authorList>
    </citation>
    <scope>NUCLEOTIDE SEQUENCE</scope>
    <source>
        <strain evidence="12">AG4-RS23</strain>
    </source>
</reference>
<evidence type="ECO:0000259" key="9">
    <source>
        <dbReference type="Pfam" id="PF00394"/>
    </source>
</evidence>
<dbReference type="PANTHER" id="PTHR11709">
    <property type="entry name" value="MULTI-COPPER OXIDASE"/>
    <property type="match status" value="1"/>
</dbReference>
<evidence type="ECO:0000256" key="3">
    <source>
        <dbReference type="ARBA" id="ARBA00022729"/>
    </source>
</evidence>
<protein>
    <submittedName>
        <fullName evidence="12">Uncharacterized protein</fullName>
    </submittedName>
</protein>
<dbReference type="InterPro" id="IPR001117">
    <property type="entry name" value="Cu-oxidase_2nd"/>
</dbReference>
<dbReference type="PANTHER" id="PTHR11709:SF488">
    <property type="entry name" value="LACCASE-RELATED"/>
    <property type="match status" value="1"/>
</dbReference>
<evidence type="ECO:0000256" key="5">
    <source>
        <dbReference type="ARBA" id="ARBA00023008"/>
    </source>
</evidence>
<evidence type="ECO:0000256" key="6">
    <source>
        <dbReference type="ARBA" id="ARBA00023157"/>
    </source>
</evidence>
<feature type="domain" description="Plastocyanin-like" evidence="11">
    <location>
        <begin position="28"/>
        <end position="149"/>
    </location>
</feature>
<keyword evidence="5" id="KW-0186">Copper</keyword>
<dbReference type="Pfam" id="PF07731">
    <property type="entry name" value="Cu-oxidase_2"/>
    <property type="match status" value="1"/>
</dbReference>
<evidence type="ECO:0000256" key="8">
    <source>
        <dbReference type="SAM" id="SignalP"/>
    </source>
</evidence>
<evidence type="ECO:0000256" key="4">
    <source>
        <dbReference type="ARBA" id="ARBA00023002"/>
    </source>
</evidence>
<feature type="domain" description="Plastocyanin-like" evidence="10">
    <location>
        <begin position="476"/>
        <end position="618"/>
    </location>
</feature>
<organism evidence="12 13">
    <name type="scientific">Rhizoctonia solani</name>
    <dbReference type="NCBI Taxonomy" id="456999"/>
    <lineage>
        <taxon>Eukaryota</taxon>
        <taxon>Fungi</taxon>
        <taxon>Dikarya</taxon>
        <taxon>Basidiomycota</taxon>
        <taxon>Agaricomycotina</taxon>
        <taxon>Agaricomycetes</taxon>
        <taxon>Cantharellales</taxon>
        <taxon>Ceratobasidiaceae</taxon>
        <taxon>Rhizoctonia</taxon>
    </lineage>
</organism>
<gene>
    <name evidence="12" type="ORF">RDB_LOCUS49575</name>
</gene>